<dbReference type="AlphaFoldDB" id="A0A840EZ59"/>
<keyword evidence="3" id="KW-1185">Reference proteome</keyword>
<gene>
    <name evidence="2" type="ORF">BKA16_002150</name>
</gene>
<dbReference type="Pfam" id="PF01636">
    <property type="entry name" value="APH"/>
    <property type="match status" value="1"/>
</dbReference>
<dbReference type="Proteomes" id="UP000551501">
    <property type="component" value="Unassembled WGS sequence"/>
</dbReference>
<dbReference type="EMBL" id="JACIFP010000001">
    <property type="protein sequence ID" value="MBB4135598.1"/>
    <property type="molecule type" value="Genomic_DNA"/>
</dbReference>
<evidence type="ECO:0000313" key="3">
    <source>
        <dbReference type="Proteomes" id="UP000551501"/>
    </source>
</evidence>
<keyword evidence="2" id="KW-0418">Kinase</keyword>
<dbReference type="CDD" id="cd05154">
    <property type="entry name" value="ACAD10_11_N-like"/>
    <property type="match status" value="1"/>
</dbReference>
<evidence type="ECO:0000313" key="2">
    <source>
        <dbReference type="EMBL" id="MBB4135598.1"/>
    </source>
</evidence>
<dbReference type="InterPro" id="IPR051678">
    <property type="entry name" value="AGP_Transferase"/>
</dbReference>
<dbReference type="InterPro" id="IPR002575">
    <property type="entry name" value="Aminoglycoside_PTrfase"/>
</dbReference>
<sequence>MSAVLTDAVDVDTTGPIDVAERLGQFLAANAVDGTITDLRRAGSGRSRDNWLFDLVSADGTREPLILRTDPDGGLIDTDRAVEFAVLRALEGGTLPTPVARWLDADGTSIGRPSLVMRRLPGECDYRVLRNGTRSLAERTDLARAFCDLLADVHRVDWRALGLGDVLADPGLEAARHELDAWSAVLRVDQLEPQPELEYAIAVLAEHAPTAGSTVLVHADYKPGNILLEGQEVTALLDWELAHLGDPLEDLGWVTQPLRAAEHTIDDAWSADDLITHYESVTGTSVDRDAVRWWVAFSSFKTAVMQVSGLRAFVEGRAEEPYRPTRRVLSALLDAVEEL</sequence>
<comment type="caution">
    <text evidence="2">The sequence shown here is derived from an EMBL/GenBank/DDBJ whole genome shotgun (WGS) entry which is preliminary data.</text>
</comment>
<dbReference type="Gene3D" id="3.90.1200.10">
    <property type="match status" value="1"/>
</dbReference>
<dbReference type="Gene3D" id="3.30.200.20">
    <property type="entry name" value="Phosphorylase Kinase, domain 1"/>
    <property type="match status" value="1"/>
</dbReference>
<proteinExistence type="predicted"/>
<dbReference type="GO" id="GO:0016301">
    <property type="term" value="F:kinase activity"/>
    <property type="evidence" value="ECO:0007669"/>
    <property type="project" value="UniProtKB-KW"/>
</dbReference>
<dbReference type="InterPro" id="IPR011009">
    <property type="entry name" value="Kinase-like_dom_sf"/>
</dbReference>
<name>A0A840EZ59_9ACTN</name>
<protein>
    <submittedName>
        <fullName evidence="2">Aminoglycoside phosphotransferase (APT) family kinase protein</fullName>
    </submittedName>
</protein>
<dbReference type="SUPFAM" id="SSF56112">
    <property type="entry name" value="Protein kinase-like (PK-like)"/>
    <property type="match status" value="1"/>
</dbReference>
<dbReference type="InterPro" id="IPR041726">
    <property type="entry name" value="ACAD10_11_N"/>
</dbReference>
<dbReference type="PANTHER" id="PTHR21310">
    <property type="entry name" value="AMINOGLYCOSIDE PHOSPHOTRANSFERASE-RELATED-RELATED"/>
    <property type="match status" value="1"/>
</dbReference>
<keyword evidence="2" id="KW-0808">Transferase</keyword>
<feature type="domain" description="Aminoglycoside phosphotransferase" evidence="1">
    <location>
        <begin position="39"/>
        <end position="269"/>
    </location>
</feature>
<reference evidence="2 3" key="1">
    <citation type="submission" date="2020-08" db="EMBL/GenBank/DDBJ databases">
        <title>Sequencing the genomes of 1000 actinobacteria strains.</title>
        <authorList>
            <person name="Klenk H.-P."/>
        </authorList>
    </citation>
    <scope>NUCLEOTIDE SEQUENCE [LARGE SCALE GENOMIC DNA]</scope>
    <source>
        <strain evidence="2 3">DSM 45298</strain>
    </source>
</reference>
<organism evidence="2 3">
    <name type="scientific">Gordonia humi</name>
    <dbReference type="NCBI Taxonomy" id="686429"/>
    <lineage>
        <taxon>Bacteria</taxon>
        <taxon>Bacillati</taxon>
        <taxon>Actinomycetota</taxon>
        <taxon>Actinomycetes</taxon>
        <taxon>Mycobacteriales</taxon>
        <taxon>Gordoniaceae</taxon>
        <taxon>Gordonia</taxon>
    </lineage>
</organism>
<dbReference type="RefSeq" id="WP_183370625.1">
    <property type="nucleotide sequence ID" value="NZ_BAABHL010000122.1"/>
</dbReference>
<dbReference type="PANTHER" id="PTHR21310:SF57">
    <property type="entry name" value="BLR2944 PROTEIN"/>
    <property type="match status" value="1"/>
</dbReference>
<accession>A0A840EZ59</accession>
<evidence type="ECO:0000259" key="1">
    <source>
        <dbReference type="Pfam" id="PF01636"/>
    </source>
</evidence>